<dbReference type="AlphaFoldDB" id="A0A8S2N2W7"/>
<organism evidence="2 3">
    <name type="scientific">Rotaria magnacalcarata</name>
    <dbReference type="NCBI Taxonomy" id="392030"/>
    <lineage>
        <taxon>Eukaryota</taxon>
        <taxon>Metazoa</taxon>
        <taxon>Spiralia</taxon>
        <taxon>Gnathifera</taxon>
        <taxon>Rotifera</taxon>
        <taxon>Eurotatoria</taxon>
        <taxon>Bdelloidea</taxon>
        <taxon>Philodinida</taxon>
        <taxon>Philodinidae</taxon>
        <taxon>Rotaria</taxon>
    </lineage>
</organism>
<feature type="region of interest" description="Disordered" evidence="1">
    <location>
        <begin position="1"/>
        <end position="75"/>
    </location>
</feature>
<protein>
    <submittedName>
        <fullName evidence="2">Uncharacterized protein</fullName>
    </submittedName>
</protein>
<feature type="compositionally biased region" description="Basic and acidic residues" evidence="1">
    <location>
        <begin position="55"/>
        <end position="68"/>
    </location>
</feature>
<dbReference type="EMBL" id="CAJOBJ010003920">
    <property type="protein sequence ID" value="CAF3982700.1"/>
    <property type="molecule type" value="Genomic_DNA"/>
</dbReference>
<evidence type="ECO:0000313" key="3">
    <source>
        <dbReference type="Proteomes" id="UP000681720"/>
    </source>
</evidence>
<feature type="compositionally biased region" description="Polar residues" evidence="1">
    <location>
        <begin position="112"/>
        <end position="130"/>
    </location>
</feature>
<gene>
    <name evidence="2" type="ORF">GIL414_LOCUS10767</name>
</gene>
<evidence type="ECO:0000313" key="2">
    <source>
        <dbReference type="EMBL" id="CAF3982700.1"/>
    </source>
</evidence>
<feature type="compositionally biased region" description="Polar residues" evidence="1">
    <location>
        <begin position="23"/>
        <end position="39"/>
    </location>
</feature>
<feature type="region of interest" description="Disordered" evidence="1">
    <location>
        <begin position="105"/>
        <end position="130"/>
    </location>
</feature>
<evidence type="ECO:0000256" key="1">
    <source>
        <dbReference type="SAM" id="MobiDB-lite"/>
    </source>
</evidence>
<proteinExistence type="predicted"/>
<feature type="compositionally biased region" description="Low complexity" evidence="1">
    <location>
        <begin position="8"/>
        <end position="22"/>
    </location>
</feature>
<comment type="caution">
    <text evidence="2">The sequence shown here is derived from an EMBL/GenBank/DDBJ whole genome shotgun (WGS) entry which is preliminary data.</text>
</comment>
<dbReference type="Proteomes" id="UP000681720">
    <property type="component" value="Unassembled WGS sequence"/>
</dbReference>
<sequence>MKDAIEFNSTNNHGSSNNNTTTKASKGNISNNQPSNVMNFSEEVRKTSLWKSITKSKDKEVTTSEKKSSRSSGIKKRIRRLSLGFRASDEDRSLVIVNNQQSPTIVIEPSNDEQQTQPTSLNKINSDLRM</sequence>
<accession>A0A8S2N2W7</accession>
<name>A0A8S2N2W7_9BILA</name>
<reference evidence="2" key="1">
    <citation type="submission" date="2021-02" db="EMBL/GenBank/DDBJ databases">
        <authorList>
            <person name="Nowell W R."/>
        </authorList>
    </citation>
    <scope>NUCLEOTIDE SEQUENCE</scope>
</reference>